<dbReference type="RefSeq" id="WP_343927882.1">
    <property type="nucleotide sequence ID" value="NZ_BAAAEN010000012.1"/>
</dbReference>
<feature type="domain" description="Putative endonuclease Z1" evidence="1">
    <location>
        <begin position="398"/>
        <end position="631"/>
    </location>
</feature>
<comment type="caution">
    <text evidence="2">The sequence shown here is derived from an EMBL/GenBank/DDBJ whole genome shotgun (WGS) entry which is preliminary data.</text>
</comment>
<evidence type="ECO:0000313" key="2">
    <source>
        <dbReference type="EMBL" id="GAA0513233.1"/>
    </source>
</evidence>
<dbReference type="Pfam" id="PF10593">
    <property type="entry name" value="Z1"/>
    <property type="match status" value="1"/>
</dbReference>
<dbReference type="InterPro" id="IPR027417">
    <property type="entry name" value="P-loop_NTPase"/>
</dbReference>
<protein>
    <recommendedName>
        <fullName evidence="1">Putative endonuclease Z1 domain-containing protein</fullName>
    </recommendedName>
</protein>
<sequence>MSVQREKEKIVLAALVGAFDGQENLPSREEIGAKAAALSPLLGYTGDLKNIIAEAESTIPQRMNAGVSLVDIDAAHDEDWIHKREIGTTYADAYGGYLRGEGWKPTVVNTLLNGDGSKILGLLQDPKSEGAWSRRGLVIGHVQSGKTANYMGVIAKAADAGYKFIIVIAGIHNNLRKQTQQRIDEGFVGRSSDPSNRVSIGVGVDGSYPKPVTLTTINSDFNKQTASVSGAQLNDFKNPVVLVIKKNVKTLEALHIWLRELNAKGRDRIADVPMLVIDDEADNASINTNKPDINPTVTNSWIRKILRLFTKNCYVGYTATPFANIFIDPDAFDKDAYEELFPKDFIHSLDAPSTYFGPDKVFLNEDSSDAILRQIADCEEYLPLTHKNGSPVAELPGSLYHALDQFIVARAIRNLRGQERKHCSMLINVSRFVSVQKEVRSFIGLRLDRIRDAVKANYMMPEEKSAKNEYMARLKAVFDAEFAGNEFAGRHYAWDDVKASLWGVFEHFRTYVVNSKSDEVLDFAKYEKDGIGLTAIAIGGLSLSRGLTIEGLTISYMYRNTRMYDTLMQMGRWFGYRPGYEDLCRVWLPEASINWYKHIALASEELRQQITRMRQADMSPRDFGLYVKSHPD</sequence>
<dbReference type="Gene3D" id="3.40.50.300">
    <property type="entry name" value="P-loop containing nucleotide triphosphate hydrolases"/>
    <property type="match status" value="1"/>
</dbReference>
<gene>
    <name evidence="2" type="ORF">GCM10009097_33300</name>
</gene>
<evidence type="ECO:0000313" key="3">
    <source>
        <dbReference type="Proteomes" id="UP001501706"/>
    </source>
</evidence>
<accession>A0ABN1C7A5</accession>
<evidence type="ECO:0000259" key="1">
    <source>
        <dbReference type="Pfam" id="PF10593"/>
    </source>
</evidence>
<dbReference type="InterPro" id="IPR018310">
    <property type="entry name" value="Put_endonuclease_Z1-dom"/>
</dbReference>
<proteinExistence type="predicted"/>
<dbReference type="EMBL" id="BAAAEN010000012">
    <property type="protein sequence ID" value="GAA0513233.1"/>
    <property type="molecule type" value="Genomic_DNA"/>
</dbReference>
<reference evidence="2 3" key="1">
    <citation type="journal article" date="2019" name="Int. J. Syst. Evol. Microbiol.">
        <title>The Global Catalogue of Microorganisms (GCM) 10K type strain sequencing project: providing services to taxonomists for standard genome sequencing and annotation.</title>
        <authorList>
            <consortium name="The Broad Institute Genomics Platform"/>
            <consortium name="The Broad Institute Genome Sequencing Center for Infectious Disease"/>
            <person name="Wu L."/>
            <person name="Ma J."/>
        </authorList>
    </citation>
    <scope>NUCLEOTIDE SEQUENCE [LARGE SCALE GENOMIC DNA]</scope>
    <source>
        <strain evidence="2 3">JCM 14330</strain>
    </source>
</reference>
<organism evidence="2 3">
    <name type="scientific">Pigmentiphaga daeguensis</name>
    <dbReference type="NCBI Taxonomy" id="414049"/>
    <lineage>
        <taxon>Bacteria</taxon>
        <taxon>Pseudomonadati</taxon>
        <taxon>Pseudomonadota</taxon>
        <taxon>Betaproteobacteria</taxon>
        <taxon>Burkholderiales</taxon>
        <taxon>Alcaligenaceae</taxon>
        <taxon>Pigmentiphaga</taxon>
    </lineage>
</organism>
<keyword evidence="3" id="KW-1185">Reference proteome</keyword>
<name>A0ABN1C7A5_9BURK</name>
<dbReference type="SUPFAM" id="SSF52540">
    <property type="entry name" value="P-loop containing nucleoside triphosphate hydrolases"/>
    <property type="match status" value="1"/>
</dbReference>
<dbReference type="Proteomes" id="UP001501706">
    <property type="component" value="Unassembled WGS sequence"/>
</dbReference>